<proteinExistence type="predicted"/>
<name>A0ABQ9YEV5_9EUKA</name>
<organism evidence="1 2">
    <name type="scientific">Blattamonas nauphoetae</name>
    <dbReference type="NCBI Taxonomy" id="2049346"/>
    <lineage>
        <taxon>Eukaryota</taxon>
        <taxon>Metamonada</taxon>
        <taxon>Preaxostyla</taxon>
        <taxon>Oxymonadida</taxon>
        <taxon>Blattamonas</taxon>
    </lineage>
</organism>
<dbReference type="EMBL" id="JARBJD010000012">
    <property type="protein sequence ID" value="KAK2962213.1"/>
    <property type="molecule type" value="Genomic_DNA"/>
</dbReference>
<evidence type="ECO:0000313" key="2">
    <source>
        <dbReference type="Proteomes" id="UP001281761"/>
    </source>
</evidence>
<evidence type="ECO:0000313" key="1">
    <source>
        <dbReference type="EMBL" id="KAK2962213.1"/>
    </source>
</evidence>
<protein>
    <submittedName>
        <fullName evidence="1">Uncharacterized protein</fullName>
    </submittedName>
</protein>
<sequence length="491" mass="56163">MSSTWSLEQRGVFIVRDFAEVFGYPSLRDMYADTSAALFVAGIDIPTLFITSGNDPVSTQNAVPFREISHNEHTALLQTPSGGHLGQFKALSTKKKFDEDLMFEYVEWYVAPEKRLSNKAGKIWLLNFQILLDESIEFTDIEWDQYYHKLRTMFPPCNEDDCCLSPDYFAWSDPPEASLDSFSFDLFEKEESPFNTFPDEIEPFSSFFTGFKLPLLSETQERFVIPFVGSSEPCSDTSPLQLSCSAFTPSVSLHQLTPHTPRFPMQLKPLSFSPICPTHMFSLSPHNHKHQQISHHAMPNSHRTRAPPPPVMFTLVTAWLSDGAIVRPVKSKLSFQFGRMSLQIILGIESEADKGDKDLKFYKILIKKHQIESCEAQAVNEESKLDRNSWFADLATRRRSKNDEEKEEQHEADGGSARMLCDVFVTLTPHGKAKLQQVRPNHGTNFATVGKRLERIPPFNRPAFADKFIFRVSGRVEEVEETLRRWQDFRT</sequence>
<reference evidence="1 2" key="1">
    <citation type="journal article" date="2022" name="bioRxiv">
        <title>Genomics of Preaxostyla Flagellates Illuminates Evolutionary Transitions and the Path Towards Mitochondrial Loss.</title>
        <authorList>
            <person name="Novak L.V.F."/>
            <person name="Treitli S.C."/>
            <person name="Pyrih J."/>
            <person name="Halakuc P."/>
            <person name="Pipaliya S.V."/>
            <person name="Vacek V."/>
            <person name="Brzon O."/>
            <person name="Soukal P."/>
            <person name="Eme L."/>
            <person name="Dacks J.B."/>
            <person name="Karnkowska A."/>
            <person name="Elias M."/>
            <person name="Hampl V."/>
        </authorList>
    </citation>
    <scope>NUCLEOTIDE SEQUENCE [LARGE SCALE GENOMIC DNA]</scope>
    <source>
        <strain evidence="1">NAU3</strain>
        <tissue evidence="1">Gut</tissue>
    </source>
</reference>
<keyword evidence="2" id="KW-1185">Reference proteome</keyword>
<gene>
    <name evidence="1" type="ORF">BLNAU_2873</name>
</gene>
<accession>A0ABQ9YEV5</accession>
<dbReference type="PANTHER" id="PTHR10794:SF63">
    <property type="entry name" value="ALPHA_BETA HYDROLASE 1, ISOFORM A"/>
    <property type="match status" value="1"/>
</dbReference>
<dbReference type="PANTHER" id="PTHR10794">
    <property type="entry name" value="ABHYDROLASE DOMAIN-CONTAINING PROTEIN"/>
    <property type="match status" value="1"/>
</dbReference>
<dbReference type="InterPro" id="IPR050960">
    <property type="entry name" value="AB_hydrolase_4_sf"/>
</dbReference>
<comment type="caution">
    <text evidence="1">The sequence shown here is derived from an EMBL/GenBank/DDBJ whole genome shotgun (WGS) entry which is preliminary data.</text>
</comment>
<dbReference type="Proteomes" id="UP001281761">
    <property type="component" value="Unassembled WGS sequence"/>
</dbReference>